<dbReference type="InterPro" id="IPR036380">
    <property type="entry name" value="Isochorismatase-like_sf"/>
</dbReference>
<comment type="caution">
    <text evidence="4">The sequence shown here is derived from an EMBL/GenBank/DDBJ whole genome shotgun (WGS) entry which is preliminary data.</text>
</comment>
<dbReference type="InterPro" id="IPR050272">
    <property type="entry name" value="Isochorismatase-like_hydrls"/>
</dbReference>
<feature type="domain" description="Isochorismatase-like" evidence="3">
    <location>
        <begin position="50"/>
        <end position="102"/>
    </location>
</feature>
<dbReference type="PANTHER" id="PTHR43540">
    <property type="entry name" value="PEROXYUREIDOACRYLATE/UREIDOACRYLATE AMIDOHYDROLASE-RELATED"/>
    <property type="match status" value="1"/>
</dbReference>
<dbReference type="SUPFAM" id="SSF52499">
    <property type="entry name" value="Isochorismatase-like hydrolases"/>
    <property type="match status" value="1"/>
</dbReference>
<dbReference type="EMBL" id="LASV01000140">
    <property type="protein sequence ID" value="KKA22505.1"/>
    <property type="molecule type" value="Genomic_DNA"/>
</dbReference>
<proteinExistence type="inferred from homology"/>
<dbReference type="InterPro" id="IPR000868">
    <property type="entry name" value="Isochorismatase-like_dom"/>
</dbReference>
<reference evidence="4 5" key="1">
    <citation type="submission" date="2015-04" db="EMBL/GenBank/DDBJ databases">
        <authorList>
            <person name="Heijne W.H."/>
            <person name="Fedorova N.D."/>
            <person name="Nierman W.C."/>
            <person name="Vollebregt A.W."/>
            <person name="Zhao Z."/>
            <person name="Wu L."/>
            <person name="Kumar M."/>
            <person name="Stam H."/>
            <person name="van den Berg M.A."/>
            <person name="Pel H.J."/>
        </authorList>
    </citation>
    <scope>NUCLEOTIDE SEQUENCE [LARGE SCALE GENOMIC DNA]</scope>
    <source>
        <strain evidence="4 5">CBS 393.64</strain>
    </source>
</reference>
<dbReference type="Pfam" id="PF00857">
    <property type="entry name" value="Isochorismatase"/>
    <property type="match status" value="1"/>
</dbReference>
<keyword evidence="2" id="KW-0378">Hydrolase</keyword>
<accession>A0A0F4YWM2</accession>
<dbReference type="GeneID" id="25315816"/>
<evidence type="ECO:0000259" key="3">
    <source>
        <dbReference type="Pfam" id="PF00857"/>
    </source>
</evidence>
<organism evidence="4 5">
    <name type="scientific">Rasamsonia emersonii (strain ATCC 16479 / CBS 393.64 / IMI 116815)</name>
    <dbReference type="NCBI Taxonomy" id="1408163"/>
    <lineage>
        <taxon>Eukaryota</taxon>
        <taxon>Fungi</taxon>
        <taxon>Dikarya</taxon>
        <taxon>Ascomycota</taxon>
        <taxon>Pezizomycotina</taxon>
        <taxon>Eurotiomycetes</taxon>
        <taxon>Eurotiomycetidae</taxon>
        <taxon>Eurotiales</taxon>
        <taxon>Trichocomaceae</taxon>
        <taxon>Rasamsonia</taxon>
    </lineage>
</organism>
<dbReference type="Gene3D" id="3.40.50.850">
    <property type="entry name" value="Isochorismatase-like"/>
    <property type="match status" value="1"/>
</dbReference>
<name>A0A0F4YWM2_RASE3</name>
<evidence type="ECO:0000313" key="4">
    <source>
        <dbReference type="EMBL" id="KKA22505.1"/>
    </source>
</evidence>
<keyword evidence="5" id="KW-1185">Reference proteome</keyword>
<dbReference type="PANTHER" id="PTHR43540:SF9">
    <property type="entry name" value="FAMILY HYDROLASE, PUTATIVE (AFU_ORTHOLOGUE AFUA_2G08700)-RELATED"/>
    <property type="match status" value="1"/>
</dbReference>
<dbReference type="RefSeq" id="XP_013329117.1">
    <property type="nucleotide sequence ID" value="XM_013473663.1"/>
</dbReference>
<evidence type="ECO:0000313" key="5">
    <source>
        <dbReference type="Proteomes" id="UP000053958"/>
    </source>
</evidence>
<dbReference type="AlphaFoldDB" id="A0A0F4YWM2"/>
<evidence type="ECO:0000256" key="1">
    <source>
        <dbReference type="ARBA" id="ARBA00006336"/>
    </source>
</evidence>
<dbReference type="GO" id="GO:0016787">
    <property type="term" value="F:hydrolase activity"/>
    <property type="evidence" value="ECO:0007669"/>
    <property type="project" value="UniProtKB-KW"/>
</dbReference>
<gene>
    <name evidence="4" type="ORF">T310_3467</name>
</gene>
<comment type="similarity">
    <text evidence="1">Belongs to the isochorismatase family.</text>
</comment>
<evidence type="ECO:0000256" key="2">
    <source>
        <dbReference type="ARBA" id="ARBA00022801"/>
    </source>
</evidence>
<sequence>MIKSLASSWVKSPGNDLWDLTRSARLPVTSPKKIPCNGQRKEILIEPSRSALVIIDMQNFFLHPALSPKATAGRAIVNTMVNMIHGFRKAGMKVLWVNWGLDEFDLLTMPPAFLDEFSTNDSSSTSFGSDMGIVPGTNISAGRKLMRGSWNAQPYGPLYPLQVEGVARGTDLYFNKSTYLLTSGFDWEFALIRIASGRSAQWSLGRANPAGSMAAGERNHDAVFRGRKYGSVCVVNLHRRLLQGQPLIISDRIEWNLDTDGNRALTSSWLRISLRRRVRTMRLKWCGIMLMGMDSCPTRPRFCQLWRVKVDLDMHHSSVPQLSIDKQKRPCSATQPNLPGFQLGSYYLIEIY</sequence>
<dbReference type="Proteomes" id="UP000053958">
    <property type="component" value="Unassembled WGS sequence"/>
</dbReference>
<protein>
    <recommendedName>
        <fullName evidence="3">Isochorismatase-like domain-containing protein</fullName>
    </recommendedName>
</protein>
<dbReference type="OrthoDB" id="167809at2759"/>